<feature type="compositionally biased region" description="Polar residues" evidence="1">
    <location>
        <begin position="579"/>
        <end position="597"/>
    </location>
</feature>
<dbReference type="Proteomes" id="UP000428333">
    <property type="component" value="Linkage Group LG07"/>
</dbReference>
<name>A0A6A4L7V6_9ERIC</name>
<feature type="non-terminal residue" evidence="3">
    <location>
        <position position="1"/>
    </location>
</feature>
<evidence type="ECO:0000256" key="1">
    <source>
        <dbReference type="SAM" id="MobiDB-lite"/>
    </source>
</evidence>
<evidence type="ECO:0000313" key="3">
    <source>
        <dbReference type="EMBL" id="KAE9456556.1"/>
    </source>
</evidence>
<dbReference type="InterPro" id="IPR044824">
    <property type="entry name" value="MAIN-like"/>
</dbReference>
<dbReference type="GO" id="GO:0010073">
    <property type="term" value="P:meristem maintenance"/>
    <property type="evidence" value="ECO:0007669"/>
    <property type="project" value="InterPro"/>
</dbReference>
<feature type="compositionally biased region" description="Polar residues" evidence="1">
    <location>
        <begin position="529"/>
        <end position="540"/>
    </location>
</feature>
<evidence type="ECO:0000313" key="4">
    <source>
        <dbReference type="Proteomes" id="UP000428333"/>
    </source>
</evidence>
<feature type="domain" description="Aminotransferase-like plant mobile" evidence="2">
    <location>
        <begin position="98"/>
        <end position="450"/>
    </location>
</feature>
<proteinExistence type="predicted"/>
<reference evidence="3 4" key="1">
    <citation type="journal article" date="2019" name="Genome Biol. Evol.">
        <title>The Rhododendron genome and chromosomal organization provide insight into shared whole-genome duplications across the heath family (Ericaceae).</title>
        <authorList>
            <person name="Soza V.L."/>
            <person name="Lindsley D."/>
            <person name="Waalkes A."/>
            <person name="Ramage E."/>
            <person name="Patwardhan R.P."/>
            <person name="Burton J.N."/>
            <person name="Adey A."/>
            <person name="Kumar A."/>
            <person name="Qiu R."/>
            <person name="Shendure J."/>
            <person name="Hall B."/>
        </authorList>
    </citation>
    <scope>NUCLEOTIDE SEQUENCE [LARGE SCALE GENOMIC DNA]</scope>
    <source>
        <strain evidence="3">RSF 1966-606</strain>
    </source>
</reference>
<feature type="compositionally biased region" description="Basic and acidic residues" evidence="1">
    <location>
        <begin position="557"/>
        <end position="575"/>
    </location>
</feature>
<sequence length="629" mass="71708">MAELEEVQETLVEERDELMVSPTGGNPTRRTAYFLKPSVSSIKAGVFELPSASLSSNQSLVDLPLRVSFKGWRNPVCKWKAWVEKMHSLHQSTWKKAGVYEAIISSTYKIPINQEMFLGFGLKWCPETNSFLFPWGETTVTLEDVLVLGGFSVLGNSVLTPLETKEMIDIERKLTDARNQGKPNRTVHQEWLNRFMDSGSEIEHEAFLVLWLSRHVLPRSFYMVGKHVHSIAIHIARGTRIALGPAVLSQIYRNLTLLKEAMGRTREHDVVELDLWAPMQLFQGWAYERFPILCPKHNALELGEPRMARWDKVKKLSVEDLGSVLDSAGESFIWRPYAISEKSWLFHKFYRKSEEWVLVHPGMDEELESFARFLRAGELVGLDYMEQYLPHRVAMQFGLDQDLPGHVSMFNGTPEMAWENYSRPIGDVKLYIPSRLFESDVTTRYLEWWKQMNFVQKDAAMGVVERKRIFMRWGKCSRRSSHCSRRKEVVKDFSNPPKAADCVGKDRQTPGEIAGDKLTGDGKSFPCTKPQTPLSLTAYTGTDDEEKESQIKPRGSTRCDEVPTGELHRSNEKAATESGARNQVDNRASAKNNEEQISVSQVPGLEARVSKLEAVFARLKEKRFGLKSA</sequence>
<evidence type="ECO:0000259" key="2">
    <source>
        <dbReference type="Pfam" id="PF10536"/>
    </source>
</evidence>
<feature type="compositionally biased region" description="Basic and acidic residues" evidence="1">
    <location>
        <begin position="503"/>
        <end position="520"/>
    </location>
</feature>
<dbReference type="InterPro" id="IPR019557">
    <property type="entry name" value="AminoTfrase-like_pln_mobile"/>
</dbReference>
<dbReference type="AlphaFoldDB" id="A0A6A4L7V6"/>
<dbReference type="PANTHER" id="PTHR46033">
    <property type="entry name" value="PROTEIN MAIN-LIKE 2"/>
    <property type="match status" value="1"/>
</dbReference>
<organism evidence="3 4">
    <name type="scientific">Rhododendron williamsianum</name>
    <dbReference type="NCBI Taxonomy" id="262921"/>
    <lineage>
        <taxon>Eukaryota</taxon>
        <taxon>Viridiplantae</taxon>
        <taxon>Streptophyta</taxon>
        <taxon>Embryophyta</taxon>
        <taxon>Tracheophyta</taxon>
        <taxon>Spermatophyta</taxon>
        <taxon>Magnoliopsida</taxon>
        <taxon>eudicotyledons</taxon>
        <taxon>Gunneridae</taxon>
        <taxon>Pentapetalae</taxon>
        <taxon>asterids</taxon>
        <taxon>Ericales</taxon>
        <taxon>Ericaceae</taxon>
        <taxon>Ericoideae</taxon>
        <taxon>Rhodoreae</taxon>
        <taxon>Rhododendron</taxon>
    </lineage>
</organism>
<keyword evidence="4" id="KW-1185">Reference proteome</keyword>
<dbReference type="Pfam" id="PF10536">
    <property type="entry name" value="PMD"/>
    <property type="match status" value="1"/>
</dbReference>
<dbReference type="OrthoDB" id="1572276at2759"/>
<dbReference type="EMBL" id="QEFC01001721">
    <property type="protein sequence ID" value="KAE9456556.1"/>
    <property type="molecule type" value="Genomic_DNA"/>
</dbReference>
<accession>A0A6A4L7V6</accession>
<feature type="region of interest" description="Disordered" evidence="1">
    <location>
        <begin position="494"/>
        <end position="597"/>
    </location>
</feature>
<dbReference type="PANTHER" id="PTHR46033:SF67">
    <property type="entry name" value="AMINOTRANSFERASE-LIKE, PLANT MOBILE DOMAIN FAMILY PROTEIN"/>
    <property type="match status" value="1"/>
</dbReference>
<protein>
    <recommendedName>
        <fullName evidence="2">Aminotransferase-like plant mobile domain-containing protein</fullName>
    </recommendedName>
</protein>
<comment type="caution">
    <text evidence="3">The sequence shown here is derived from an EMBL/GenBank/DDBJ whole genome shotgun (WGS) entry which is preliminary data.</text>
</comment>
<gene>
    <name evidence="3" type="ORF">C3L33_11596</name>
</gene>